<protein>
    <submittedName>
        <fullName evidence="1">Uncharacterized protein</fullName>
    </submittedName>
</protein>
<proteinExistence type="predicted"/>
<keyword evidence="2" id="KW-1185">Reference proteome</keyword>
<sequence>MRSRVLSVLRMRSVNRGGGAIDRPFKHFLYTHTHTHRTQSVKILCADPSTLILRPRTCVENLSVTSPWLSAISLSVV</sequence>
<name>A0ACC5Y854_9TELE</name>
<organism evidence="1 2">
    <name type="scientific">Pangasius djambal</name>
    <dbReference type="NCBI Taxonomy" id="1691987"/>
    <lineage>
        <taxon>Eukaryota</taxon>
        <taxon>Metazoa</taxon>
        <taxon>Chordata</taxon>
        <taxon>Craniata</taxon>
        <taxon>Vertebrata</taxon>
        <taxon>Euteleostomi</taxon>
        <taxon>Actinopterygii</taxon>
        <taxon>Neopterygii</taxon>
        <taxon>Teleostei</taxon>
        <taxon>Ostariophysi</taxon>
        <taxon>Siluriformes</taxon>
        <taxon>Pangasiidae</taxon>
        <taxon>Pangasius</taxon>
    </lineage>
</organism>
<reference evidence="1" key="1">
    <citation type="submission" date="2020-02" db="EMBL/GenBank/DDBJ databases">
        <title>Genome sequencing of the panga catfish, Pangasius djambal.</title>
        <authorList>
            <person name="Wen M."/>
            <person name="Zahm M."/>
            <person name="Roques C."/>
            <person name="Cabau C."/>
            <person name="Klopp C."/>
            <person name="Donnadieu C."/>
            <person name="Jouanno E."/>
            <person name="Avarre J.-C."/>
            <person name="Campet M."/>
            <person name="Ha T."/>
            <person name="Dugue R."/>
            <person name="Lampietro C."/>
            <person name="Louis A."/>
            <person name="Herpin A."/>
            <person name="Echchiki A."/>
            <person name="Berthelot C."/>
            <person name="Parey E."/>
            <person name="Roest-Crollius H."/>
            <person name="Braasch I."/>
            <person name="Postlethwait J.H."/>
            <person name="Bobe J."/>
            <person name="Montfort J."/>
            <person name="Bouchez O."/>
            <person name="Begum T."/>
            <person name="Schartl M."/>
            <person name="Gustiano R."/>
            <person name="Guiguen Y."/>
        </authorList>
    </citation>
    <scope>NUCLEOTIDE SEQUENCE</scope>
    <source>
        <strain evidence="1">Pdj_M5554</strain>
    </source>
</reference>
<accession>A0ACC5Y854</accession>
<evidence type="ECO:0000313" key="2">
    <source>
        <dbReference type="Proteomes" id="UP000830395"/>
    </source>
</evidence>
<gene>
    <name evidence="1" type="ORF">PDJAM_G00204810</name>
</gene>
<dbReference type="Proteomes" id="UP000830395">
    <property type="component" value="Chromosome 4"/>
</dbReference>
<dbReference type="EMBL" id="CM040978">
    <property type="protein sequence ID" value="MCJ8731920.1"/>
    <property type="molecule type" value="Genomic_DNA"/>
</dbReference>
<comment type="caution">
    <text evidence="1">The sequence shown here is derived from an EMBL/GenBank/DDBJ whole genome shotgun (WGS) entry which is preliminary data.</text>
</comment>
<evidence type="ECO:0000313" key="1">
    <source>
        <dbReference type="EMBL" id="MCJ8731920.1"/>
    </source>
</evidence>